<evidence type="ECO:0000256" key="2">
    <source>
        <dbReference type="ARBA" id="ARBA00022448"/>
    </source>
</evidence>
<evidence type="ECO:0000313" key="12">
    <source>
        <dbReference type="Proteomes" id="UP000077266"/>
    </source>
</evidence>
<feature type="compositionally biased region" description="Low complexity" evidence="9">
    <location>
        <begin position="532"/>
        <end position="544"/>
    </location>
</feature>
<dbReference type="GO" id="GO:0008289">
    <property type="term" value="F:lipid binding"/>
    <property type="evidence" value="ECO:0007669"/>
    <property type="project" value="UniProtKB-KW"/>
</dbReference>
<feature type="region of interest" description="Disordered" evidence="9">
    <location>
        <begin position="954"/>
        <end position="1009"/>
    </location>
</feature>
<keyword evidence="7" id="KW-0446">Lipid-binding</keyword>
<organism evidence="11 12">
    <name type="scientific">Exidia glandulosa HHB12029</name>
    <dbReference type="NCBI Taxonomy" id="1314781"/>
    <lineage>
        <taxon>Eukaryota</taxon>
        <taxon>Fungi</taxon>
        <taxon>Dikarya</taxon>
        <taxon>Basidiomycota</taxon>
        <taxon>Agaricomycotina</taxon>
        <taxon>Agaricomycetes</taxon>
        <taxon>Auriculariales</taxon>
        <taxon>Exidiaceae</taxon>
        <taxon>Exidia</taxon>
    </lineage>
</organism>
<comment type="subcellular location">
    <subcellularLocation>
        <location evidence="1">Endoplasmic reticulum membrane</location>
    </subcellularLocation>
</comment>
<dbReference type="InterPro" id="IPR031468">
    <property type="entry name" value="SMP_LBD"/>
</dbReference>
<feature type="compositionally biased region" description="Polar residues" evidence="9">
    <location>
        <begin position="616"/>
        <end position="625"/>
    </location>
</feature>
<keyword evidence="6" id="KW-0445">Lipid transport</keyword>
<evidence type="ECO:0000256" key="6">
    <source>
        <dbReference type="ARBA" id="ARBA00023055"/>
    </source>
</evidence>
<name>A0A165IQU1_EXIGL</name>
<sequence length="1147" mass="123238">MLRALVYAYVLGGLTFLPLLIAAAVAWTVYTSVPVGDPDPAKAAKAELANDDDAKEKGEPQSPAFADFPKPRKGWLVVRRTFEEQQGDGTYMGLMRSFLDARSKDPKRARPKDTFFVALKGTVLYLYEDEAMAECWAALDVSMHRVTIFPEGLQDGELFAKRNAICLMPKDVTPARELPSVTREMTATSTEEVEAAKEDATKKKEVAALDETASRLEAAREEAFDPRTPWFIFVRSNIEMEDWYFALHHAGQPANPHPPSVAPVFSADDMAALVNTLDAVEDRIPMRWLNALLGRIVFSYYRTAALEQFIISRIMKKLSKVKRPAFLQDIIVKEVNVGNTAPLLQKPMLKELTREGDASFEVGLRYKGEVRVTIETVAIINLGPRFKSYTVKLVLAAVLRELEGNLLVKVKRPPSNRIWYAFTTMPKMDLGVEPIVSDRQIKWSMILNTIESKLKEIILESVVLPNMDDIAFFDSGPYDRRGGIWEDALRPALRQMQQMGEDARETLPVPPAAASGDDTQALPKAASTEALTSPPITETSPSEPGVLPRAETSPPTAPGILPTSPPAQKTWFAAGTNANASTSTLHTVSGGSSETTTPRLADELTDESRGRLRTTVPGTETQRGTSAPAAARADSVVEDEEEDESMHDASSYRKHRQSSGSVSSASAISDGDELLSGRSRPTTPSSMSSTGASPSPRPSTFLSTLKARAAAAEKGPLATSAREAVKKWSATWGLKKDANAMNVQGMDDEQMERENPGLFNSMRSRYDEVRDAVASRRERERDGRASPSLTPTQSTTPGAVDIPRAQQQARPRSAGSDMPSSASPAKSGISIMRSTPSAAAIFAPISSAQPTVSAVNAAPFGGPSASLSPRTGPTTPDLSSSPLPVSPPVPIQKQPPKAASMIIPGIHQSHRNEPMAFGSAPAPPPEDTTKARPRPLSTATSTVYKLFQRNSTLLQSPGISGQGDEQHHRSGSLTPAEAEASLFDVATPIAQPPPLSPMPPPLPPRKNTVSPVVLKNDALPALPAQAVEPPVEFAHDDTPRVPSPGPSAPVSSSPASEALKSIVALDEVRRNSGSRTHSRQSSFQSSAPGSRAPNSPALAPTPAPGTVPDTIESDSANVAPPDTVQRRPPPLPPRTTSVAIPVQPQNE</sequence>
<feature type="compositionally biased region" description="Low complexity" evidence="9">
    <location>
        <begin position="786"/>
        <end position="797"/>
    </location>
</feature>
<dbReference type="GO" id="GO:0032865">
    <property type="term" value="C:ERMES complex"/>
    <property type="evidence" value="ECO:0007669"/>
    <property type="project" value="TreeGrafter"/>
</dbReference>
<feature type="compositionally biased region" description="Low complexity" evidence="9">
    <location>
        <begin position="873"/>
        <end position="883"/>
    </location>
</feature>
<dbReference type="GO" id="GO:0005789">
    <property type="term" value="C:endoplasmic reticulum membrane"/>
    <property type="evidence" value="ECO:0007669"/>
    <property type="project" value="UniProtKB-SubCell"/>
</dbReference>
<dbReference type="PROSITE" id="PS51847">
    <property type="entry name" value="SMP"/>
    <property type="match status" value="1"/>
</dbReference>
<feature type="region of interest" description="Disordered" evidence="9">
    <location>
        <begin position="1021"/>
        <end position="1147"/>
    </location>
</feature>
<feature type="domain" description="SMP-LTD" evidence="10">
    <location>
        <begin position="282"/>
        <end position="473"/>
    </location>
</feature>
<feature type="region of interest" description="Disordered" evidence="9">
    <location>
        <begin position="909"/>
        <end position="938"/>
    </location>
</feature>
<dbReference type="Pfam" id="PF10296">
    <property type="entry name" value="MMM1"/>
    <property type="match status" value="1"/>
</dbReference>
<dbReference type="CDD" id="cd21675">
    <property type="entry name" value="SMP_TEX2"/>
    <property type="match status" value="1"/>
</dbReference>
<dbReference type="InterPro" id="IPR019411">
    <property type="entry name" value="MMM1_dom"/>
</dbReference>
<evidence type="ECO:0000256" key="8">
    <source>
        <dbReference type="ARBA" id="ARBA00023136"/>
    </source>
</evidence>
<evidence type="ECO:0000313" key="11">
    <source>
        <dbReference type="EMBL" id="KZV93745.1"/>
    </source>
</evidence>
<keyword evidence="2" id="KW-0813">Transport</keyword>
<feature type="region of interest" description="Disordered" evidence="9">
    <location>
        <begin position="497"/>
        <end position="570"/>
    </location>
</feature>
<gene>
    <name evidence="11" type="ORF">EXIGLDRAFT_34693</name>
</gene>
<dbReference type="STRING" id="1314781.A0A165IQU1"/>
<evidence type="ECO:0000256" key="1">
    <source>
        <dbReference type="ARBA" id="ARBA00004586"/>
    </source>
</evidence>
<dbReference type="Proteomes" id="UP000077266">
    <property type="component" value="Unassembled WGS sequence"/>
</dbReference>
<dbReference type="GO" id="GO:1990456">
    <property type="term" value="P:mitochondrion-endoplasmic reticulum membrane tethering"/>
    <property type="evidence" value="ECO:0007669"/>
    <property type="project" value="TreeGrafter"/>
</dbReference>
<feature type="region of interest" description="Disordered" evidence="9">
    <location>
        <begin position="582"/>
        <end position="722"/>
    </location>
</feature>
<keyword evidence="12" id="KW-1185">Reference proteome</keyword>
<dbReference type="PANTHER" id="PTHR13466">
    <property type="entry name" value="TEX2 PROTEIN-RELATED"/>
    <property type="match status" value="1"/>
</dbReference>
<evidence type="ECO:0000256" key="3">
    <source>
        <dbReference type="ARBA" id="ARBA00022692"/>
    </source>
</evidence>
<feature type="region of interest" description="Disordered" evidence="9">
    <location>
        <begin position="44"/>
        <end position="68"/>
    </location>
</feature>
<feature type="compositionally biased region" description="Polar residues" evidence="9">
    <location>
        <begin position="585"/>
        <end position="598"/>
    </location>
</feature>
<reference evidence="11 12" key="1">
    <citation type="journal article" date="2016" name="Mol. Biol. Evol.">
        <title>Comparative Genomics of Early-Diverging Mushroom-Forming Fungi Provides Insights into the Origins of Lignocellulose Decay Capabilities.</title>
        <authorList>
            <person name="Nagy L.G."/>
            <person name="Riley R."/>
            <person name="Tritt A."/>
            <person name="Adam C."/>
            <person name="Daum C."/>
            <person name="Floudas D."/>
            <person name="Sun H."/>
            <person name="Yadav J.S."/>
            <person name="Pangilinan J."/>
            <person name="Larsson K.H."/>
            <person name="Matsuura K."/>
            <person name="Barry K."/>
            <person name="Labutti K."/>
            <person name="Kuo R."/>
            <person name="Ohm R.A."/>
            <person name="Bhattacharya S.S."/>
            <person name="Shirouzu T."/>
            <person name="Yoshinaga Y."/>
            <person name="Martin F.M."/>
            <person name="Grigoriev I.V."/>
            <person name="Hibbett D.S."/>
        </authorList>
    </citation>
    <scope>NUCLEOTIDE SEQUENCE [LARGE SCALE GENOMIC DNA]</scope>
    <source>
        <strain evidence="11 12">HHB12029</strain>
    </source>
</reference>
<feature type="compositionally biased region" description="Acidic residues" evidence="9">
    <location>
        <begin position="636"/>
        <end position="645"/>
    </location>
</feature>
<evidence type="ECO:0000256" key="9">
    <source>
        <dbReference type="SAM" id="MobiDB-lite"/>
    </source>
</evidence>
<feature type="compositionally biased region" description="Polar residues" evidence="9">
    <location>
        <begin position="1071"/>
        <end position="1088"/>
    </location>
</feature>
<feature type="compositionally biased region" description="Low complexity" evidence="9">
    <location>
        <begin position="676"/>
        <end position="694"/>
    </location>
</feature>
<feature type="region of interest" description="Disordered" evidence="9">
    <location>
        <begin position="743"/>
        <end position="831"/>
    </location>
</feature>
<dbReference type="OrthoDB" id="26740at2759"/>
<evidence type="ECO:0000259" key="10">
    <source>
        <dbReference type="PROSITE" id="PS51847"/>
    </source>
</evidence>
<feature type="region of interest" description="Disordered" evidence="9">
    <location>
        <begin position="859"/>
        <end position="897"/>
    </location>
</feature>
<dbReference type="PANTHER" id="PTHR13466:SF19">
    <property type="entry name" value="NUCLEUS-VACUOLE JUNCTION PROTEIN 2"/>
    <property type="match status" value="1"/>
</dbReference>
<protein>
    <recommendedName>
        <fullName evidence="10">SMP-LTD domain-containing protein</fullName>
    </recommendedName>
</protein>
<keyword evidence="5" id="KW-1133">Transmembrane helix</keyword>
<dbReference type="GO" id="GO:0015914">
    <property type="term" value="P:phospholipid transport"/>
    <property type="evidence" value="ECO:0007669"/>
    <property type="project" value="TreeGrafter"/>
</dbReference>
<dbReference type="InParanoid" id="A0A165IQU1"/>
<feature type="compositionally biased region" description="Pro residues" evidence="9">
    <location>
        <begin position="990"/>
        <end position="1004"/>
    </location>
</feature>
<feature type="compositionally biased region" description="Basic and acidic residues" evidence="9">
    <location>
        <begin position="764"/>
        <end position="784"/>
    </location>
</feature>
<accession>A0A165IQU1</accession>
<keyword evidence="3" id="KW-0812">Transmembrane</keyword>
<proteinExistence type="predicted"/>
<keyword evidence="8" id="KW-0472">Membrane</keyword>
<keyword evidence="4" id="KW-0256">Endoplasmic reticulum</keyword>
<feature type="compositionally biased region" description="Basic and acidic residues" evidence="9">
    <location>
        <begin position="600"/>
        <end position="610"/>
    </location>
</feature>
<evidence type="ECO:0000256" key="5">
    <source>
        <dbReference type="ARBA" id="ARBA00022989"/>
    </source>
</evidence>
<evidence type="ECO:0000256" key="7">
    <source>
        <dbReference type="ARBA" id="ARBA00023121"/>
    </source>
</evidence>
<dbReference type="AlphaFoldDB" id="A0A165IQU1"/>
<evidence type="ECO:0000256" key="4">
    <source>
        <dbReference type="ARBA" id="ARBA00022824"/>
    </source>
</evidence>
<feature type="compositionally biased region" description="Low complexity" evidence="9">
    <location>
        <begin position="658"/>
        <end position="669"/>
    </location>
</feature>
<dbReference type="EMBL" id="KV425984">
    <property type="protein sequence ID" value="KZV93745.1"/>
    <property type="molecule type" value="Genomic_DNA"/>
</dbReference>